<comment type="similarity">
    <text evidence="2">Belongs to the methylmalonyl-CoA mutase family.</text>
</comment>
<evidence type="ECO:0000259" key="7">
    <source>
        <dbReference type="Pfam" id="PF01642"/>
    </source>
</evidence>
<dbReference type="EC" id="5.4.99.2" evidence="3"/>
<evidence type="ECO:0000256" key="4">
    <source>
        <dbReference type="ARBA" id="ARBA00022628"/>
    </source>
</evidence>
<keyword evidence="6" id="KW-0170">Cobalt</keyword>
<evidence type="ECO:0000256" key="5">
    <source>
        <dbReference type="ARBA" id="ARBA00023235"/>
    </source>
</evidence>
<evidence type="ECO:0000313" key="8">
    <source>
        <dbReference type="EMBL" id="MBP2240802.1"/>
    </source>
</evidence>
<dbReference type="SUPFAM" id="SSF52242">
    <property type="entry name" value="Cobalamin (vitamin B12)-binding domain"/>
    <property type="match status" value="1"/>
</dbReference>
<keyword evidence="9" id="KW-1185">Reference proteome</keyword>
<comment type="cofactor">
    <cofactor evidence="1">
        <name>adenosylcob(III)alamin</name>
        <dbReference type="ChEBI" id="CHEBI:18408"/>
    </cofactor>
</comment>
<evidence type="ECO:0000313" key="9">
    <source>
        <dbReference type="Proteomes" id="UP001519293"/>
    </source>
</evidence>
<gene>
    <name evidence="8" type="ORF">J2Z40_001361</name>
</gene>
<dbReference type="Gene3D" id="3.20.20.240">
    <property type="entry name" value="Methylmalonyl-CoA mutase"/>
    <property type="match status" value="1"/>
</dbReference>
<keyword evidence="4" id="KW-0846">Cobalamin</keyword>
<dbReference type="Proteomes" id="UP001519293">
    <property type="component" value="Unassembled WGS sequence"/>
</dbReference>
<reference evidence="8 9" key="1">
    <citation type="submission" date="2021-03" db="EMBL/GenBank/DDBJ databases">
        <title>Genomic Encyclopedia of Type Strains, Phase IV (KMG-IV): sequencing the most valuable type-strain genomes for metagenomic binning, comparative biology and taxonomic classification.</title>
        <authorList>
            <person name="Goeker M."/>
        </authorList>
    </citation>
    <scope>NUCLEOTIDE SEQUENCE [LARGE SCALE GENOMIC DNA]</scope>
    <source>
        <strain evidence="8 9">DSM 26675</strain>
    </source>
</reference>
<dbReference type="CDD" id="cd03677">
    <property type="entry name" value="MM_CoA_mutase_beta"/>
    <property type="match status" value="1"/>
</dbReference>
<feature type="domain" description="Methylmalonyl-CoA mutase alpha/beta chain catalytic" evidence="7">
    <location>
        <begin position="155"/>
        <end position="451"/>
    </location>
</feature>
<dbReference type="InterPro" id="IPR058549">
    <property type="entry name" value="MeMalonylCoA_mutase_a/b_site"/>
</dbReference>
<dbReference type="EMBL" id="JAGIKZ010000005">
    <property type="protein sequence ID" value="MBP2240802.1"/>
    <property type="molecule type" value="Genomic_DNA"/>
</dbReference>
<name>A0ABS4RD37_9BACI</name>
<feature type="domain" description="Methylmalonyl-CoA mutase alpha/beta chain catalytic" evidence="7">
    <location>
        <begin position="39"/>
        <end position="114"/>
    </location>
</feature>
<evidence type="ECO:0000256" key="2">
    <source>
        <dbReference type="ARBA" id="ARBA00008465"/>
    </source>
</evidence>
<dbReference type="PANTHER" id="PTHR48101">
    <property type="entry name" value="METHYLMALONYL-COA MUTASE, MITOCHONDRIAL-RELATED"/>
    <property type="match status" value="1"/>
</dbReference>
<comment type="caution">
    <text evidence="8">The sequence shown here is derived from an EMBL/GenBank/DDBJ whole genome shotgun (WGS) entry which is preliminary data.</text>
</comment>
<evidence type="ECO:0000256" key="1">
    <source>
        <dbReference type="ARBA" id="ARBA00001922"/>
    </source>
</evidence>
<dbReference type="PROSITE" id="PS00544">
    <property type="entry name" value="METMALONYL_COA_MUTASE"/>
    <property type="match status" value="1"/>
</dbReference>
<sequence>MTLNKMMNETFEEQTLDAWKQKAEETLKGKPVESLSKITYENIQLKPLYSKETVDQKGLNEYPGYPDFRRGSEKFGNVSDNWKIAQKLRAENAELLREKLLQAIDRGQTAISLCVEGLPLSDMDKLIAGIYTNYPFCIDTDKYQNDLLNHLAKLADAKQISGYIAADPVAGIILNRSASSLTEIYDKWVTTIQLADQSMPKLRTILIDTTVYHNGGANAVQELAISLATGVHHIQQLIERGIRLETILSKMVFKFSIGANFFMEIAKLRAARLLWGKVAEAYGAKPEDQKMVISAETSSFTKTAYDPYVNILRAGNESFAAVLGGIQYLHVSPFNDPEGNSTPFSERIARNTQLILKEEAHLKNIIDPAGGSWYVESITNDLAVNAWELFLQMEEKNGIVEALSAGWLQEQIAEVMEKRKEDIFTRKQSLIGTNIYANLADKPLQNVQNDHGHNLSIPQVRLSEPFEKLRRAAEQMEQSGIHTKVGLICLGELKEHKTRADFMTGFLTPGGIQAVKSLEIEQSQMAINFIEETQLNHYVICGTNKQYGELALSITRLIKEKNPNIKVFLAGLPEASQQEELNAAGIERFIHVKSNCYEILAILLNEMEVAINE</sequence>
<evidence type="ECO:0000256" key="6">
    <source>
        <dbReference type="ARBA" id="ARBA00023285"/>
    </source>
</evidence>
<keyword evidence="5 8" id="KW-0413">Isomerase</keyword>
<dbReference type="RefSeq" id="WP_066395771.1">
    <property type="nucleotide sequence ID" value="NZ_JAGIKZ010000005.1"/>
</dbReference>
<proteinExistence type="inferred from homology"/>
<dbReference type="InterPro" id="IPR016176">
    <property type="entry name" value="Cbl-dep_enz_cat"/>
</dbReference>
<organism evidence="8 9">
    <name type="scientific">Cytobacillus eiseniae</name>
    <dbReference type="NCBI Taxonomy" id="762947"/>
    <lineage>
        <taxon>Bacteria</taxon>
        <taxon>Bacillati</taxon>
        <taxon>Bacillota</taxon>
        <taxon>Bacilli</taxon>
        <taxon>Bacillales</taxon>
        <taxon>Bacillaceae</taxon>
        <taxon>Cytobacillus</taxon>
    </lineage>
</organism>
<dbReference type="SUPFAM" id="SSF51703">
    <property type="entry name" value="Cobalamin (vitamin B12)-dependent enzymes"/>
    <property type="match status" value="1"/>
</dbReference>
<protein>
    <recommendedName>
        <fullName evidence="3">methylmalonyl-CoA mutase</fullName>
        <ecNumber evidence="3">5.4.99.2</ecNumber>
    </recommendedName>
</protein>
<dbReference type="Gene3D" id="3.40.50.280">
    <property type="entry name" value="Cobalamin-binding domain"/>
    <property type="match status" value="1"/>
</dbReference>
<evidence type="ECO:0000256" key="3">
    <source>
        <dbReference type="ARBA" id="ARBA00012398"/>
    </source>
</evidence>
<accession>A0ABS4RD37</accession>
<dbReference type="InterPro" id="IPR036724">
    <property type="entry name" value="Cobalamin-bd_sf"/>
</dbReference>
<dbReference type="GO" id="GO:0004494">
    <property type="term" value="F:methylmalonyl-CoA mutase activity"/>
    <property type="evidence" value="ECO:0007669"/>
    <property type="project" value="UniProtKB-EC"/>
</dbReference>
<dbReference type="Pfam" id="PF01642">
    <property type="entry name" value="MM_CoA_mutase"/>
    <property type="match status" value="2"/>
</dbReference>
<dbReference type="InterPro" id="IPR006099">
    <property type="entry name" value="MeMalonylCoA_mutase_a/b_cat"/>
</dbReference>